<keyword evidence="2" id="KW-0548">Nucleotidyltransferase</keyword>
<dbReference type="PROSITE" id="PS50878">
    <property type="entry name" value="RT_POL"/>
    <property type="match status" value="1"/>
</dbReference>
<dbReference type="OrthoDB" id="10056483at2759"/>
<gene>
    <name evidence="2" type="ORF">FWK35_00010258</name>
</gene>
<dbReference type="EMBL" id="VUJU01002556">
    <property type="protein sequence ID" value="KAF0760863.1"/>
    <property type="molecule type" value="Genomic_DNA"/>
</dbReference>
<protein>
    <submittedName>
        <fullName evidence="2">Reverse transcriptase domain-containing protein</fullName>
    </submittedName>
</protein>
<reference evidence="2 3" key="1">
    <citation type="submission" date="2019-08" db="EMBL/GenBank/DDBJ databases">
        <title>Whole genome of Aphis craccivora.</title>
        <authorList>
            <person name="Voronova N.V."/>
            <person name="Shulinski R.S."/>
            <person name="Bandarenka Y.V."/>
            <person name="Zhorov D.G."/>
            <person name="Warner D."/>
        </authorList>
    </citation>
    <scope>NUCLEOTIDE SEQUENCE [LARGE SCALE GENOMIC DNA]</scope>
    <source>
        <strain evidence="2">180601</strain>
        <tissue evidence="2">Whole Body</tissue>
    </source>
</reference>
<name>A0A6G0YSN8_APHCR</name>
<dbReference type="Proteomes" id="UP000478052">
    <property type="component" value="Unassembled WGS sequence"/>
</dbReference>
<keyword evidence="3" id="KW-1185">Reference proteome</keyword>
<dbReference type="GO" id="GO:0003964">
    <property type="term" value="F:RNA-directed DNA polymerase activity"/>
    <property type="evidence" value="ECO:0007669"/>
    <property type="project" value="UniProtKB-KW"/>
</dbReference>
<keyword evidence="2" id="KW-0808">Transferase</keyword>
<feature type="domain" description="Reverse transcriptase" evidence="1">
    <location>
        <begin position="1"/>
        <end position="89"/>
    </location>
</feature>
<comment type="caution">
    <text evidence="2">The sequence shown here is derived from an EMBL/GenBank/DDBJ whole genome shotgun (WGS) entry which is preliminary data.</text>
</comment>
<evidence type="ECO:0000313" key="3">
    <source>
        <dbReference type="Proteomes" id="UP000478052"/>
    </source>
</evidence>
<dbReference type="AlphaFoldDB" id="A0A6G0YSN8"/>
<dbReference type="Pfam" id="PF00078">
    <property type="entry name" value="RVT_1"/>
    <property type="match status" value="1"/>
</dbReference>
<proteinExistence type="predicted"/>
<organism evidence="2 3">
    <name type="scientific">Aphis craccivora</name>
    <name type="common">Cowpea aphid</name>
    <dbReference type="NCBI Taxonomy" id="307492"/>
    <lineage>
        <taxon>Eukaryota</taxon>
        <taxon>Metazoa</taxon>
        <taxon>Ecdysozoa</taxon>
        <taxon>Arthropoda</taxon>
        <taxon>Hexapoda</taxon>
        <taxon>Insecta</taxon>
        <taxon>Pterygota</taxon>
        <taxon>Neoptera</taxon>
        <taxon>Paraneoptera</taxon>
        <taxon>Hemiptera</taxon>
        <taxon>Sternorrhyncha</taxon>
        <taxon>Aphidomorpha</taxon>
        <taxon>Aphidoidea</taxon>
        <taxon>Aphididae</taxon>
        <taxon>Aphidini</taxon>
        <taxon>Aphis</taxon>
        <taxon>Aphis</taxon>
    </lineage>
</organism>
<evidence type="ECO:0000259" key="1">
    <source>
        <dbReference type="PROSITE" id="PS50878"/>
    </source>
</evidence>
<evidence type="ECO:0000313" key="2">
    <source>
        <dbReference type="EMBL" id="KAF0760863.1"/>
    </source>
</evidence>
<dbReference type="InterPro" id="IPR000477">
    <property type="entry name" value="RT_dom"/>
</dbReference>
<accession>A0A6G0YSN8</accession>
<sequence length="121" mass="13748">MWSPIPPLLFSLSINSINKALKQLHFLAFADDIKLFYQVNSLADCLILQNDFNNLVSWATKLGLQFNTAKFHPVIFTRKSSPIRFNYTVNGSSLVPFDKSVNDLGFVFGSKLNRSLHIEQI</sequence>
<keyword evidence="2" id="KW-0695">RNA-directed DNA polymerase</keyword>